<evidence type="ECO:0000256" key="1">
    <source>
        <dbReference type="ARBA" id="ARBA00006432"/>
    </source>
</evidence>
<sequence>MLRLSLGVSIILGLTGVPVVVSHVMMRSRQPLTCTAGHSGFVPQLEAIVAQYIGEICRYLLCQPVRPTDKQHHVRIAFGNGLRPQIWKAFQERFNVKQIGEFYGATESNTNIANMDNKVREYPSI</sequence>
<dbReference type="AlphaFoldDB" id="A0A183KTS6"/>
<dbReference type="GO" id="GO:0005789">
    <property type="term" value="C:endoplasmic reticulum membrane"/>
    <property type="evidence" value="ECO:0007669"/>
    <property type="project" value="TreeGrafter"/>
</dbReference>
<evidence type="ECO:0000256" key="3">
    <source>
        <dbReference type="ARBA" id="ARBA00022741"/>
    </source>
</evidence>
<dbReference type="WBParaSite" id="SCUD_0001846901-mRNA-1">
    <property type="protein sequence ID" value="SCUD_0001846901-mRNA-1"/>
    <property type="gene ID" value="SCUD_0001846901"/>
</dbReference>
<keyword evidence="6" id="KW-1185">Reference proteome</keyword>
<dbReference type="PANTHER" id="PTHR43107:SF15">
    <property type="entry name" value="FATTY ACID TRANSPORT PROTEIN 3, ISOFORM A"/>
    <property type="match status" value="1"/>
</dbReference>
<evidence type="ECO:0000313" key="5">
    <source>
        <dbReference type="EMBL" id="VDP65882.1"/>
    </source>
</evidence>
<keyword evidence="4" id="KW-0067">ATP-binding</keyword>
<dbReference type="GO" id="GO:0004467">
    <property type="term" value="F:long-chain fatty acid-CoA ligase activity"/>
    <property type="evidence" value="ECO:0007669"/>
    <property type="project" value="TreeGrafter"/>
</dbReference>
<dbReference type="SUPFAM" id="SSF56801">
    <property type="entry name" value="Acetyl-CoA synthetase-like"/>
    <property type="match status" value="1"/>
</dbReference>
<dbReference type="GO" id="GO:0044539">
    <property type="term" value="P:long-chain fatty acid import into cell"/>
    <property type="evidence" value="ECO:0007669"/>
    <property type="project" value="TreeGrafter"/>
</dbReference>
<proteinExistence type="inferred from homology"/>
<dbReference type="EMBL" id="UZAK01041048">
    <property type="protein sequence ID" value="VDP65882.1"/>
    <property type="molecule type" value="Genomic_DNA"/>
</dbReference>
<protein>
    <submittedName>
        <fullName evidence="7">AMP-binding domain-containing protein</fullName>
    </submittedName>
</protein>
<gene>
    <name evidence="5" type="ORF">SCUD_LOCUS18466</name>
</gene>
<name>A0A183KTS6_9TREM</name>
<keyword evidence="2" id="KW-0436">Ligase</keyword>
<evidence type="ECO:0000256" key="4">
    <source>
        <dbReference type="ARBA" id="ARBA00022840"/>
    </source>
</evidence>
<dbReference type="Gene3D" id="3.40.50.12780">
    <property type="entry name" value="N-terminal domain of ligase-like"/>
    <property type="match status" value="1"/>
</dbReference>
<comment type="similarity">
    <text evidence="1">Belongs to the ATP-dependent AMP-binding enzyme family.</text>
</comment>
<accession>A0A183KTS6</accession>
<dbReference type="Proteomes" id="UP000279833">
    <property type="component" value="Unassembled WGS sequence"/>
</dbReference>
<dbReference type="GO" id="GO:0005324">
    <property type="term" value="F:long-chain fatty acid transmembrane transporter activity"/>
    <property type="evidence" value="ECO:0007669"/>
    <property type="project" value="TreeGrafter"/>
</dbReference>
<dbReference type="GO" id="GO:0005524">
    <property type="term" value="F:ATP binding"/>
    <property type="evidence" value="ECO:0007669"/>
    <property type="project" value="UniProtKB-KW"/>
</dbReference>
<evidence type="ECO:0000313" key="7">
    <source>
        <dbReference type="WBParaSite" id="SCUD_0001846901-mRNA-1"/>
    </source>
</evidence>
<reference evidence="7" key="1">
    <citation type="submission" date="2016-06" db="UniProtKB">
        <authorList>
            <consortium name="WormBaseParasite"/>
        </authorList>
    </citation>
    <scope>IDENTIFICATION</scope>
</reference>
<dbReference type="GO" id="GO:0005886">
    <property type="term" value="C:plasma membrane"/>
    <property type="evidence" value="ECO:0007669"/>
    <property type="project" value="TreeGrafter"/>
</dbReference>
<dbReference type="InterPro" id="IPR042099">
    <property type="entry name" value="ANL_N_sf"/>
</dbReference>
<keyword evidence="3" id="KW-0547">Nucleotide-binding</keyword>
<reference evidence="5 6" key="2">
    <citation type="submission" date="2018-11" db="EMBL/GenBank/DDBJ databases">
        <authorList>
            <consortium name="Pathogen Informatics"/>
        </authorList>
    </citation>
    <scope>NUCLEOTIDE SEQUENCE [LARGE SCALE GENOMIC DNA]</scope>
    <source>
        <strain evidence="5">Dakar</strain>
        <strain evidence="6">Dakar, Senegal</strain>
    </source>
</reference>
<evidence type="ECO:0000313" key="6">
    <source>
        <dbReference type="Proteomes" id="UP000279833"/>
    </source>
</evidence>
<dbReference type="PANTHER" id="PTHR43107">
    <property type="entry name" value="LONG-CHAIN FATTY ACID TRANSPORT PROTEIN"/>
    <property type="match status" value="1"/>
</dbReference>
<dbReference type="STRING" id="6186.A0A183KTS6"/>
<organism evidence="7">
    <name type="scientific">Schistosoma curassoni</name>
    <dbReference type="NCBI Taxonomy" id="6186"/>
    <lineage>
        <taxon>Eukaryota</taxon>
        <taxon>Metazoa</taxon>
        <taxon>Spiralia</taxon>
        <taxon>Lophotrochozoa</taxon>
        <taxon>Platyhelminthes</taxon>
        <taxon>Trematoda</taxon>
        <taxon>Digenea</taxon>
        <taxon>Strigeidida</taxon>
        <taxon>Schistosomatoidea</taxon>
        <taxon>Schistosomatidae</taxon>
        <taxon>Schistosoma</taxon>
    </lineage>
</organism>
<evidence type="ECO:0000256" key="2">
    <source>
        <dbReference type="ARBA" id="ARBA00022598"/>
    </source>
</evidence>